<dbReference type="Gene3D" id="3.30.160.60">
    <property type="entry name" value="Classic Zinc Finger"/>
    <property type="match status" value="4"/>
</dbReference>
<dbReference type="InterPro" id="IPR013087">
    <property type="entry name" value="Znf_C2H2_type"/>
</dbReference>
<dbReference type="Pfam" id="PF13894">
    <property type="entry name" value="zf-C2H2_4"/>
    <property type="match status" value="1"/>
</dbReference>
<feature type="domain" description="C2H2-type" evidence="9">
    <location>
        <begin position="255"/>
        <end position="282"/>
    </location>
</feature>
<dbReference type="InterPro" id="IPR050888">
    <property type="entry name" value="ZnF_C2H2-type_TF"/>
</dbReference>
<gene>
    <name evidence="10" type="ORF">TCAL_00824</name>
</gene>
<evidence type="ECO:0000256" key="5">
    <source>
        <dbReference type="ARBA" id="ARBA00022833"/>
    </source>
</evidence>
<evidence type="ECO:0000256" key="2">
    <source>
        <dbReference type="ARBA" id="ARBA00022723"/>
    </source>
</evidence>
<keyword evidence="6" id="KW-0539">Nucleus</keyword>
<evidence type="ECO:0000256" key="4">
    <source>
        <dbReference type="ARBA" id="ARBA00022771"/>
    </source>
</evidence>
<evidence type="ECO:0000256" key="3">
    <source>
        <dbReference type="ARBA" id="ARBA00022737"/>
    </source>
</evidence>
<dbReference type="SUPFAM" id="SSF57667">
    <property type="entry name" value="beta-beta-alpha zinc fingers"/>
    <property type="match status" value="2"/>
</dbReference>
<dbReference type="AlphaFoldDB" id="A0A553NFP7"/>
<evidence type="ECO:0000256" key="1">
    <source>
        <dbReference type="ARBA" id="ARBA00004123"/>
    </source>
</evidence>
<dbReference type="PROSITE" id="PS50157">
    <property type="entry name" value="ZINC_FINGER_C2H2_2"/>
    <property type="match status" value="2"/>
</dbReference>
<name>A0A553NFP7_TIGCA</name>
<evidence type="ECO:0000256" key="6">
    <source>
        <dbReference type="ARBA" id="ARBA00023242"/>
    </source>
</evidence>
<keyword evidence="2" id="KW-0479">Metal-binding</keyword>
<comment type="subcellular location">
    <subcellularLocation>
        <location evidence="1">Nucleus</location>
    </subcellularLocation>
</comment>
<dbReference type="STRING" id="6832.A0A553NFP7"/>
<organism evidence="10 11">
    <name type="scientific">Tigriopus californicus</name>
    <name type="common">Marine copepod</name>
    <dbReference type="NCBI Taxonomy" id="6832"/>
    <lineage>
        <taxon>Eukaryota</taxon>
        <taxon>Metazoa</taxon>
        <taxon>Ecdysozoa</taxon>
        <taxon>Arthropoda</taxon>
        <taxon>Crustacea</taxon>
        <taxon>Multicrustacea</taxon>
        <taxon>Hexanauplia</taxon>
        <taxon>Copepoda</taxon>
        <taxon>Harpacticoida</taxon>
        <taxon>Harpacticidae</taxon>
        <taxon>Tigriopus</taxon>
    </lineage>
</organism>
<evidence type="ECO:0000256" key="7">
    <source>
        <dbReference type="PROSITE-ProRule" id="PRU00042"/>
    </source>
</evidence>
<comment type="caution">
    <text evidence="10">The sequence shown here is derived from an EMBL/GenBank/DDBJ whole genome shotgun (WGS) entry which is preliminary data.</text>
</comment>
<evidence type="ECO:0000256" key="8">
    <source>
        <dbReference type="SAM" id="MobiDB-lite"/>
    </source>
</evidence>
<dbReference type="InterPro" id="IPR036236">
    <property type="entry name" value="Znf_C2H2_sf"/>
</dbReference>
<keyword evidence="11" id="KW-1185">Reference proteome</keyword>
<protein>
    <recommendedName>
        <fullName evidence="9">C2H2-type domain-containing protein</fullName>
    </recommendedName>
</protein>
<dbReference type="OMA" id="GNIMNGR"/>
<evidence type="ECO:0000259" key="9">
    <source>
        <dbReference type="PROSITE" id="PS50157"/>
    </source>
</evidence>
<accession>A0A553NFP7</accession>
<dbReference type="Pfam" id="PF00096">
    <property type="entry name" value="zf-C2H2"/>
    <property type="match status" value="2"/>
</dbReference>
<dbReference type="PANTHER" id="PTHR24406">
    <property type="entry name" value="TRANSCRIPTIONAL REPRESSOR CTCFL-RELATED"/>
    <property type="match status" value="1"/>
</dbReference>
<keyword evidence="5" id="KW-0862">Zinc</keyword>
<dbReference type="GO" id="GO:0008270">
    <property type="term" value="F:zinc ion binding"/>
    <property type="evidence" value="ECO:0007669"/>
    <property type="project" value="UniProtKB-KW"/>
</dbReference>
<reference evidence="10 11" key="1">
    <citation type="journal article" date="2018" name="Nat. Ecol. Evol.">
        <title>Genomic signatures of mitonuclear coevolution across populations of Tigriopus californicus.</title>
        <authorList>
            <person name="Barreto F.S."/>
            <person name="Watson E.T."/>
            <person name="Lima T.G."/>
            <person name="Willett C.S."/>
            <person name="Edmands S."/>
            <person name="Li W."/>
            <person name="Burton R.S."/>
        </authorList>
    </citation>
    <scope>NUCLEOTIDE SEQUENCE [LARGE SCALE GENOMIC DNA]</scope>
    <source>
        <strain evidence="10 11">San Diego</strain>
    </source>
</reference>
<dbReference type="PROSITE" id="PS00028">
    <property type="entry name" value="ZINC_FINGER_C2H2_1"/>
    <property type="match status" value="3"/>
</dbReference>
<proteinExistence type="predicted"/>
<dbReference type="Proteomes" id="UP000318571">
    <property type="component" value="Chromosome 10"/>
</dbReference>
<keyword evidence="4 7" id="KW-0863">Zinc-finger</keyword>
<dbReference type="FunFam" id="3.30.160.60:FF:000100">
    <property type="entry name" value="Zinc finger 45-like"/>
    <property type="match status" value="1"/>
</dbReference>
<evidence type="ECO:0000313" key="10">
    <source>
        <dbReference type="EMBL" id="TRY64241.1"/>
    </source>
</evidence>
<feature type="region of interest" description="Disordered" evidence="8">
    <location>
        <begin position="137"/>
        <end position="157"/>
    </location>
</feature>
<dbReference type="GO" id="GO:0005634">
    <property type="term" value="C:nucleus"/>
    <property type="evidence" value="ECO:0007669"/>
    <property type="project" value="UniProtKB-SubCell"/>
</dbReference>
<dbReference type="EMBL" id="VCGU01000458">
    <property type="protein sequence ID" value="TRY64241.1"/>
    <property type="molecule type" value="Genomic_DNA"/>
</dbReference>
<dbReference type="SMART" id="SM00355">
    <property type="entry name" value="ZnF_C2H2"/>
    <property type="match status" value="4"/>
</dbReference>
<feature type="domain" description="C2H2-type" evidence="9">
    <location>
        <begin position="195"/>
        <end position="222"/>
    </location>
</feature>
<evidence type="ECO:0000313" key="11">
    <source>
        <dbReference type="Proteomes" id="UP000318571"/>
    </source>
</evidence>
<keyword evidence="3" id="KW-0677">Repeat</keyword>
<sequence>MSHSLLATKAILEKELPEMVVQVVANAFNPLEEGLEVSPRLRGFPTRSNGLSCLNHPRLLLITQRSITFWEIWTATEGSSMWEWRQDLSCHRAQELGLLWQLLFPPKAECPSHSTATPTPTPAPANLAVSITDATREEVDKEDFGSEDDEEALPTHRGQLPADRSQCYLCGKMMKKKSLSLHVKLVHHGERLRRLECPHCQKVYKTQNALVKHSRIHSGERPYCCSICGKTYRVLKKDNDLWNNCQRRCSGNFRYRCGICDKQFNSKFRLNNHELVHSGEKPYRCPLCPYRCNRKDNLALHVKKKHDSDLKAAEVECGRKCDDGDT</sequence>